<feature type="compositionally biased region" description="Basic and acidic residues" evidence="1">
    <location>
        <begin position="1"/>
        <end position="17"/>
    </location>
</feature>
<evidence type="ECO:0000313" key="2">
    <source>
        <dbReference type="EMBL" id="MDQ0488421.1"/>
    </source>
</evidence>
<evidence type="ECO:0000256" key="1">
    <source>
        <dbReference type="SAM" id="MobiDB-lite"/>
    </source>
</evidence>
<evidence type="ECO:0000313" key="3">
    <source>
        <dbReference type="Proteomes" id="UP001236795"/>
    </source>
</evidence>
<name>A0ABU0KG89_9ACTN</name>
<feature type="region of interest" description="Disordered" evidence="1">
    <location>
        <begin position="1"/>
        <end position="38"/>
    </location>
</feature>
<sequence length="38" mass="4026">MRDHDDPETIKIAERKGSPHGGDSSSDALDGHPVVDSP</sequence>
<comment type="caution">
    <text evidence="2">The sequence shown here is derived from an EMBL/GenBank/DDBJ whole genome shotgun (WGS) entry which is preliminary data.</text>
</comment>
<organism evidence="2 3">
    <name type="scientific">Streptomyces thermodiastaticus</name>
    <dbReference type="NCBI Taxonomy" id="44061"/>
    <lineage>
        <taxon>Bacteria</taxon>
        <taxon>Bacillati</taxon>
        <taxon>Actinomycetota</taxon>
        <taxon>Actinomycetes</taxon>
        <taxon>Kitasatosporales</taxon>
        <taxon>Streptomycetaceae</taxon>
        <taxon>Streptomyces</taxon>
    </lineage>
</organism>
<protein>
    <submittedName>
        <fullName evidence="2">Uncharacterized protein</fullName>
    </submittedName>
</protein>
<reference evidence="2 3" key="1">
    <citation type="submission" date="2023-07" db="EMBL/GenBank/DDBJ databases">
        <title>Genomic Encyclopedia of Type Strains, Phase IV (KMG-IV): sequencing the most valuable type-strain genomes for metagenomic binning, comparative biology and taxonomic classification.</title>
        <authorList>
            <person name="Goeker M."/>
        </authorList>
    </citation>
    <scope>NUCLEOTIDE SEQUENCE [LARGE SCALE GENOMIC DNA]</scope>
    <source>
        <strain evidence="2 3">DSM 40573</strain>
    </source>
</reference>
<accession>A0ABU0KG89</accession>
<dbReference type="EMBL" id="JAUSWC010000011">
    <property type="protein sequence ID" value="MDQ0488421.1"/>
    <property type="molecule type" value="Genomic_DNA"/>
</dbReference>
<proteinExistence type="predicted"/>
<gene>
    <name evidence="2" type="ORF">QO019_003288</name>
</gene>
<keyword evidence="3" id="KW-1185">Reference proteome</keyword>
<dbReference type="Proteomes" id="UP001236795">
    <property type="component" value="Unassembled WGS sequence"/>
</dbReference>